<dbReference type="Gene3D" id="3.30.70.1430">
    <property type="entry name" value="Multidrug efflux transporter AcrB pore domain"/>
    <property type="match status" value="2"/>
</dbReference>
<dbReference type="Proteomes" id="UP000216339">
    <property type="component" value="Unassembled WGS sequence"/>
</dbReference>
<dbReference type="PANTHER" id="PTHR32063:SF4">
    <property type="entry name" value="SLR6043 PROTEIN"/>
    <property type="match status" value="1"/>
</dbReference>
<dbReference type="Gene3D" id="3.30.2090.10">
    <property type="entry name" value="Multidrug efflux transporter AcrB TolC docking domain, DN and DC subdomains"/>
    <property type="match status" value="2"/>
</dbReference>
<feature type="transmembrane region" description="Helical" evidence="8">
    <location>
        <begin position="445"/>
        <end position="463"/>
    </location>
</feature>
<feature type="transmembrane region" description="Helical" evidence="8">
    <location>
        <begin position="363"/>
        <end position="383"/>
    </location>
</feature>
<evidence type="ECO:0000256" key="8">
    <source>
        <dbReference type="SAM" id="Phobius"/>
    </source>
</evidence>
<dbReference type="SUPFAM" id="SSF82866">
    <property type="entry name" value="Multidrug efflux transporter AcrB transmembrane domain"/>
    <property type="match status" value="2"/>
</dbReference>
<keyword evidence="10" id="KW-1185">Reference proteome</keyword>
<comment type="similarity">
    <text evidence="2">Belongs to the resistance-nodulation-cell division (RND) (TC 2.A.6) family.</text>
</comment>
<feature type="transmembrane region" description="Helical" evidence="8">
    <location>
        <begin position="864"/>
        <end position="881"/>
    </location>
</feature>
<evidence type="ECO:0000256" key="1">
    <source>
        <dbReference type="ARBA" id="ARBA00004651"/>
    </source>
</evidence>
<evidence type="ECO:0000256" key="7">
    <source>
        <dbReference type="ARBA" id="ARBA00023136"/>
    </source>
</evidence>
<protein>
    <submittedName>
        <fullName evidence="9">Multidrug transporter AcrB</fullName>
    </submittedName>
</protein>
<keyword evidence="5 8" id="KW-0812">Transmembrane</keyword>
<feature type="transmembrane region" description="Helical" evidence="8">
    <location>
        <begin position="890"/>
        <end position="911"/>
    </location>
</feature>
<dbReference type="NCBIfam" id="TIGR00914">
    <property type="entry name" value="2A0601"/>
    <property type="match status" value="1"/>
</dbReference>
<organism evidence="9 10">
    <name type="scientific">Rubrivirga marina</name>
    <dbReference type="NCBI Taxonomy" id="1196024"/>
    <lineage>
        <taxon>Bacteria</taxon>
        <taxon>Pseudomonadati</taxon>
        <taxon>Rhodothermota</taxon>
        <taxon>Rhodothermia</taxon>
        <taxon>Rhodothermales</taxon>
        <taxon>Rubricoccaceae</taxon>
        <taxon>Rubrivirga</taxon>
    </lineage>
</organism>
<dbReference type="Gene3D" id="1.20.1640.10">
    <property type="entry name" value="Multidrug efflux transporter AcrB transmembrane domain"/>
    <property type="match status" value="2"/>
</dbReference>
<feature type="transmembrane region" description="Helical" evidence="8">
    <location>
        <begin position="962"/>
        <end position="982"/>
    </location>
</feature>
<feature type="transmembrane region" description="Helical" evidence="8">
    <location>
        <begin position="475"/>
        <end position="500"/>
    </location>
</feature>
<evidence type="ECO:0000313" key="9">
    <source>
        <dbReference type="EMBL" id="PAP74573.1"/>
    </source>
</evidence>
<dbReference type="InterPro" id="IPR004763">
    <property type="entry name" value="CusA-like"/>
</dbReference>
<dbReference type="Gene3D" id="3.30.70.1440">
    <property type="entry name" value="Multidrug efflux transporter AcrB pore domain"/>
    <property type="match status" value="1"/>
</dbReference>
<dbReference type="Gene3D" id="3.30.70.1320">
    <property type="entry name" value="Multidrug efflux transporter AcrB pore domain like"/>
    <property type="match status" value="1"/>
</dbReference>
<evidence type="ECO:0000256" key="2">
    <source>
        <dbReference type="ARBA" id="ARBA00010942"/>
    </source>
</evidence>
<keyword evidence="4" id="KW-1003">Cell membrane</keyword>
<keyword evidence="7 8" id="KW-0472">Membrane</keyword>
<dbReference type="RefSeq" id="WP_095512540.1">
    <property type="nucleotide sequence ID" value="NZ_MQWD01000005.1"/>
</dbReference>
<evidence type="ECO:0000313" key="10">
    <source>
        <dbReference type="Proteomes" id="UP000216339"/>
    </source>
</evidence>
<dbReference type="InterPro" id="IPR027463">
    <property type="entry name" value="AcrB_DN_DC_subdom"/>
</dbReference>
<gene>
    <name evidence="9" type="ORF">BSZ37_20555</name>
</gene>
<evidence type="ECO:0000256" key="4">
    <source>
        <dbReference type="ARBA" id="ARBA00022475"/>
    </source>
</evidence>
<dbReference type="GO" id="GO:0008324">
    <property type="term" value="F:monoatomic cation transmembrane transporter activity"/>
    <property type="evidence" value="ECO:0007669"/>
    <property type="project" value="InterPro"/>
</dbReference>
<evidence type="ECO:0000256" key="3">
    <source>
        <dbReference type="ARBA" id="ARBA00022448"/>
    </source>
</evidence>
<reference evidence="9 10" key="1">
    <citation type="submission" date="2016-11" db="EMBL/GenBank/DDBJ databases">
        <title>Study of marine rhodopsin-containing bacteria.</title>
        <authorList>
            <person name="Yoshizawa S."/>
            <person name="Kumagai Y."/>
            <person name="Kogure K."/>
        </authorList>
    </citation>
    <scope>NUCLEOTIDE SEQUENCE [LARGE SCALE GENOMIC DNA]</scope>
    <source>
        <strain evidence="9 10">SAORIC-28</strain>
    </source>
</reference>
<dbReference type="Pfam" id="PF00873">
    <property type="entry name" value="ACR_tran"/>
    <property type="match status" value="1"/>
</dbReference>
<feature type="transmembrane region" description="Helical" evidence="8">
    <location>
        <begin position="994"/>
        <end position="1018"/>
    </location>
</feature>
<keyword evidence="6 8" id="KW-1133">Transmembrane helix</keyword>
<dbReference type="GO" id="GO:0042910">
    <property type="term" value="F:xenobiotic transmembrane transporter activity"/>
    <property type="evidence" value="ECO:0007669"/>
    <property type="project" value="TreeGrafter"/>
</dbReference>
<dbReference type="PANTHER" id="PTHR32063">
    <property type="match status" value="1"/>
</dbReference>
<dbReference type="InterPro" id="IPR001036">
    <property type="entry name" value="Acrflvin-R"/>
</dbReference>
<sequence length="1056" mass="111456">MLDRLIRWSLQNRLVVLFAAAVLLALGAWAAVSTPVDVFPDLTAPTVTVLTEAHGMAAEEVESLVTFPVETAVNGASGVRRVRSASSQGISIVWVEFDWGTDIFRARQVVSEKLQLVGAGLPAGVEPPVLAPVTSIMGEVLLVGLTSEAHTPMEVRAAADWQVRRRLLAVPGVSQVVPIGGAVKAYQVLVDPAALQGYDVTLGEVVEAAAASNLNAAGGVYQESGREVLIRGIGRAQDVGDIARTVVATRGGVPVLLGDVARVEVGPQPRYGTASVDAEPAVILSIQKQPGANTLDLTERIAAELDAIQTQLPDGMEVNPALFQQAGFIEVAVDNVVEALRDGAVLVVVVLFLFLWNVRTTFISVLAIPLSLAAALLVMKGLGATINTMTLGGLAIAIGALVDDAIIDVENVFRRLRENRQRPEGERHPALAVIYQASKEVRAPILNATLIITVVFLPLFFLSGVEGRMLRPLGFAYVVSIMASLFVAVTVTPVLCSFLLPDTAAVGRERESWLVEKLQGRYRRTLDWVLGHTRAVLVGAAALAVVALAAFPLLGRGFLPEFQEGTLVISAVTVPGTGIEESDRIGRQAEEILLAHPAVAGTSRRTGRAELDEHAQGANAAEIDVRLDLSGHEMDAVLDDLRDALAVLPGTNITIGQPIGHRIDHMLSGTRASIAVKVFGPDLYELRRVAEGVRAAVEPVEGVVDLAVEQQADVPQLRVYADRARMAGYGVTPAALGEAIDVAFAGEAVSQVREGQEAYDLVVRFADDARGDAEAVRAALIDTPLGPRVRLDQLADVRSERGPNTITRENVQRKLVVSANVAGRDVGSVVDEMREAVAAGVDVPEGYFVEYGGQFESAQSATRTIALLSVLSLALIFLLLYQQFGSARTALLLLVNLPLALTGGVFALLLTGGELNVAALVGFVTLFGIAVRNGILLVSHYQQLLAEGAPFREALVRGSLERLNPILMTALTAGLALIPLALGGGEPGKEIQTPMAVVILGGLLTSTVLNMAVVPALFARFSGRDRLRPEPGAGAFGDGLAGAPVAAVRPVEPAHP</sequence>
<accession>A0A271ITN6</accession>
<comment type="caution">
    <text evidence="9">The sequence shown here is derived from an EMBL/GenBank/DDBJ whole genome shotgun (WGS) entry which is preliminary data.</text>
</comment>
<dbReference type="SUPFAM" id="SSF82714">
    <property type="entry name" value="Multidrug efflux transporter AcrB TolC docking domain, DN and DC subdomains"/>
    <property type="match status" value="2"/>
</dbReference>
<name>A0A271ITN6_9BACT</name>
<feature type="transmembrane region" description="Helical" evidence="8">
    <location>
        <begin position="917"/>
        <end position="941"/>
    </location>
</feature>
<evidence type="ECO:0000256" key="5">
    <source>
        <dbReference type="ARBA" id="ARBA00022692"/>
    </source>
</evidence>
<dbReference type="AlphaFoldDB" id="A0A271ITN6"/>
<feature type="transmembrane region" description="Helical" evidence="8">
    <location>
        <begin position="535"/>
        <end position="554"/>
    </location>
</feature>
<dbReference type="GO" id="GO:0005886">
    <property type="term" value="C:plasma membrane"/>
    <property type="evidence" value="ECO:0007669"/>
    <property type="project" value="UniProtKB-SubCell"/>
</dbReference>
<dbReference type="SUPFAM" id="SSF82693">
    <property type="entry name" value="Multidrug efflux transporter AcrB pore domain, PN1, PN2, PC1 and PC2 subdomains"/>
    <property type="match status" value="2"/>
</dbReference>
<evidence type="ECO:0000256" key="6">
    <source>
        <dbReference type="ARBA" id="ARBA00022989"/>
    </source>
</evidence>
<dbReference type="OrthoDB" id="9758757at2"/>
<keyword evidence="3" id="KW-0813">Transport</keyword>
<comment type="subcellular location">
    <subcellularLocation>
        <location evidence="1">Cell membrane</location>
        <topology evidence="1">Multi-pass membrane protein</topology>
    </subcellularLocation>
</comment>
<proteinExistence type="inferred from homology"/>
<dbReference type="EMBL" id="MQWD01000005">
    <property type="protein sequence ID" value="PAP74573.1"/>
    <property type="molecule type" value="Genomic_DNA"/>
</dbReference>
<dbReference type="PRINTS" id="PR00702">
    <property type="entry name" value="ACRIFLAVINRP"/>
</dbReference>